<sequence length="210" mass="23284">MFRNRQTGILGRRTKPIRSVDRERAAGEGLSEGRNREGGPRGWRTDGSGADTEQTKPNSARAVGRSGRWSGAVGGLLGWGRVRARRRTRRIGSSWRGLRSDCSRDAAEWDAIHSLALRARIGETRFHHWKGPAATREQPAPGLGLLSLSSSSSAKRSSRRKPPCRVSTSRLESRPPRSQERRDAPAAKRIDRGCCDRTILVRMPRGSAER</sequence>
<accession>A0A1U7CKI9</accession>
<dbReference type="KEGG" id="pbor:BSF38_00850"/>
<evidence type="ECO:0000313" key="3">
    <source>
        <dbReference type="Proteomes" id="UP000186309"/>
    </source>
</evidence>
<evidence type="ECO:0000256" key="1">
    <source>
        <dbReference type="SAM" id="MobiDB-lite"/>
    </source>
</evidence>
<name>A0A1U7CKI9_9BACT</name>
<proteinExistence type="predicted"/>
<dbReference type="AlphaFoldDB" id="A0A1U7CKI9"/>
<gene>
    <name evidence="2" type="ORF">BSF38_00850</name>
</gene>
<dbReference type="STRING" id="1387353.BSF38_00850"/>
<organism evidence="2 3">
    <name type="scientific">Paludisphaera borealis</name>
    <dbReference type="NCBI Taxonomy" id="1387353"/>
    <lineage>
        <taxon>Bacteria</taxon>
        <taxon>Pseudomonadati</taxon>
        <taxon>Planctomycetota</taxon>
        <taxon>Planctomycetia</taxon>
        <taxon>Isosphaerales</taxon>
        <taxon>Isosphaeraceae</taxon>
        <taxon>Paludisphaera</taxon>
    </lineage>
</organism>
<feature type="compositionally biased region" description="Low complexity" evidence="1">
    <location>
        <begin position="139"/>
        <end position="155"/>
    </location>
</feature>
<feature type="compositionally biased region" description="Basic and acidic residues" evidence="1">
    <location>
        <begin position="171"/>
        <end position="191"/>
    </location>
</feature>
<keyword evidence="3" id="KW-1185">Reference proteome</keyword>
<dbReference type="EMBL" id="CP019082">
    <property type="protein sequence ID" value="APW59427.1"/>
    <property type="molecule type" value="Genomic_DNA"/>
</dbReference>
<feature type="compositionally biased region" description="Basic and acidic residues" evidence="1">
    <location>
        <begin position="18"/>
        <end position="39"/>
    </location>
</feature>
<reference evidence="3" key="1">
    <citation type="submission" date="2016-12" db="EMBL/GenBank/DDBJ databases">
        <title>Comparative genomics of four Isosphaeraceae planctomycetes: a common pool of plasmids and glycoside hydrolase genes.</title>
        <authorList>
            <person name="Ivanova A."/>
        </authorList>
    </citation>
    <scope>NUCLEOTIDE SEQUENCE [LARGE SCALE GENOMIC DNA]</scope>
    <source>
        <strain evidence="3">PX4</strain>
    </source>
</reference>
<feature type="region of interest" description="Disordered" evidence="1">
    <location>
        <begin position="1"/>
        <end position="67"/>
    </location>
</feature>
<evidence type="ECO:0000313" key="2">
    <source>
        <dbReference type="EMBL" id="APW59427.1"/>
    </source>
</evidence>
<feature type="region of interest" description="Disordered" evidence="1">
    <location>
        <begin position="130"/>
        <end position="191"/>
    </location>
</feature>
<protein>
    <submittedName>
        <fullName evidence="2">Uncharacterized protein</fullName>
    </submittedName>
</protein>
<dbReference type="Proteomes" id="UP000186309">
    <property type="component" value="Chromosome"/>
</dbReference>